<accession>A0ABV4UAS5</accession>
<protein>
    <submittedName>
        <fullName evidence="1">Uncharacterized protein</fullName>
    </submittedName>
</protein>
<name>A0ABV4UAS5_9RHOO</name>
<organism evidence="1 2">
    <name type="scientific">Dentiradicibacter hellwigii</name>
    <dbReference type="NCBI Taxonomy" id="3149053"/>
    <lineage>
        <taxon>Bacteria</taxon>
        <taxon>Pseudomonadati</taxon>
        <taxon>Pseudomonadota</taxon>
        <taxon>Betaproteobacteria</taxon>
        <taxon>Rhodocyclales</taxon>
        <taxon>Rhodocyclaceae</taxon>
        <taxon>Dentiradicibacter</taxon>
    </lineage>
</organism>
<dbReference type="Proteomes" id="UP001574673">
    <property type="component" value="Unassembled WGS sequence"/>
</dbReference>
<keyword evidence="2" id="KW-1185">Reference proteome</keyword>
<comment type="caution">
    <text evidence="1">The sequence shown here is derived from an EMBL/GenBank/DDBJ whole genome shotgun (WGS) entry which is preliminary data.</text>
</comment>
<dbReference type="EMBL" id="JBEUWX010000001">
    <property type="protein sequence ID" value="MFA9948866.1"/>
    <property type="molecule type" value="Genomic_DNA"/>
</dbReference>
<sequence length="137" mass="14968">MTVNAMVYSARDSVYNNAMPLPASLIASIVSAVIETVVQSVGAPAPQTYENYIIQRKLPPEAKLGVMEPPPGNGTIVIDGVKHRLSPIAQFRNEKNLIVLSMTIQGNKDIVYVNDSYGSVYRVWILPPAEMAAIRQN</sequence>
<dbReference type="RefSeq" id="WP_418890038.1">
    <property type="nucleotide sequence ID" value="NZ_JBEUWX010000001.1"/>
</dbReference>
<reference evidence="2" key="1">
    <citation type="submission" date="2024-06" db="EMBL/GenBank/DDBJ databases">
        <title>Radixoralia hellwigii gen. nov., sp nov., isolated from a root canal in the human oral cavity.</title>
        <authorList>
            <person name="Bartsch S."/>
            <person name="Wittmer A."/>
            <person name="Schulz A.-K."/>
            <person name="Neumann-Schaal M."/>
            <person name="Wolf J."/>
            <person name="Gronow S."/>
            <person name="Tennert C."/>
            <person name="Haecker G."/>
            <person name="Cieplik F."/>
            <person name="Al-Ahmad A."/>
        </authorList>
    </citation>
    <scope>NUCLEOTIDE SEQUENCE [LARGE SCALE GENOMIC DNA]</scope>
    <source>
        <strain evidence="2">Wk13</strain>
    </source>
</reference>
<evidence type="ECO:0000313" key="2">
    <source>
        <dbReference type="Proteomes" id="UP001574673"/>
    </source>
</evidence>
<evidence type="ECO:0000313" key="1">
    <source>
        <dbReference type="EMBL" id="MFA9948866.1"/>
    </source>
</evidence>
<proteinExistence type="predicted"/>
<gene>
    <name evidence="1" type="ORF">ABCS64_00745</name>
</gene>